<keyword evidence="2" id="KW-1185">Reference proteome</keyword>
<reference evidence="1" key="1">
    <citation type="submission" date="2022-03" db="EMBL/GenBank/DDBJ databases">
        <title>Genomic analyses of argali, domestic sheep and their hybrids provide insights into chromosomal evolution, heterosis and genetic basis of agronomic traits.</title>
        <authorList>
            <person name="Li M."/>
        </authorList>
    </citation>
    <scope>NUCLEOTIDE SEQUENCE</scope>
    <source>
        <strain evidence="1">F1 hybrid</strain>
    </source>
</reference>
<comment type="caution">
    <text evidence="1">The sequence shown here is derived from an EMBL/GenBank/DDBJ whole genome shotgun (WGS) entry which is preliminary data.</text>
</comment>
<accession>A0ACB9VF74</accession>
<sequence>METAAGSERRSTPGPAVPPPPRGHAPLAASGPLSSPAREPPQPEEERQLRISESGQFSDGLEDRESNPSRPPQKDSMALLKPVRMLVRPSLLLRLNLRLSPYTISLKT</sequence>
<dbReference type="Proteomes" id="UP001057279">
    <property type="component" value="Linkage Group LG02"/>
</dbReference>
<evidence type="ECO:0000313" key="1">
    <source>
        <dbReference type="EMBL" id="KAI4588470.1"/>
    </source>
</evidence>
<dbReference type="EMBL" id="CM043027">
    <property type="protein sequence ID" value="KAI4588470.1"/>
    <property type="molecule type" value="Genomic_DNA"/>
</dbReference>
<proteinExistence type="predicted"/>
<protein>
    <submittedName>
        <fullName evidence="1">Uncharacterized protein</fullName>
    </submittedName>
</protein>
<name>A0ACB9VF74_9CETA</name>
<organism evidence="1 2">
    <name type="scientific">Ovis ammon polii x Ovis aries</name>
    <dbReference type="NCBI Taxonomy" id="2918886"/>
    <lineage>
        <taxon>Eukaryota</taxon>
        <taxon>Metazoa</taxon>
        <taxon>Chordata</taxon>
        <taxon>Craniata</taxon>
        <taxon>Vertebrata</taxon>
        <taxon>Euteleostomi</taxon>
        <taxon>Mammalia</taxon>
        <taxon>Eutheria</taxon>
        <taxon>Laurasiatheria</taxon>
        <taxon>Artiodactyla</taxon>
        <taxon>Ruminantia</taxon>
        <taxon>Pecora</taxon>
        <taxon>Bovidae</taxon>
        <taxon>Caprinae</taxon>
        <taxon>Ovis</taxon>
    </lineage>
</organism>
<evidence type="ECO:0000313" key="2">
    <source>
        <dbReference type="Proteomes" id="UP001057279"/>
    </source>
</evidence>
<gene>
    <name evidence="1" type="ORF">MJG53_002878</name>
</gene>